<organism evidence="1 2">
    <name type="scientific">Punica granatum</name>
    <name type="common">Pomegranate</name>
    <dbReference type="NCBI Taxonomy" id="22663"/>
    <lineage>
        <taxon>Eukaryota</taxon>
        <taxon>Viridiplantae</taxon>
        <taxon>Streptophyta</taxon>
        <taxon>Embryophyta</taxon>
        <taxon>Tracheophyta</taxon>
        <taxon>Spermatophyta</taxon>
        <taxon>Magnoliopsida</taxon>
        <taxon>eudicotyledons</taxon>
        <taxon>Gunneridae</taxon>
        <taxon>Pentapetalae</taxon>
        <taxon>rosids</taxon>
        <taxon>malvids</taxon>
        <taxon>Myrtales</taxon>
        <taxon>Lythraceae</taxon>
        <taxon>Punica</taxon>
    </lineage>
</organism>
<comment type="caution">
    <text evidence="1">The sequence shown here is derived from an EMBL/GenBank/DDBJ whole genome shotgun (WGS) entry which is preliminary data.</text>
</comment>
<evidence type="ECO:0000313" key="1">
    <source>
        <dbReference type="EMBL" id="OWM90502.1"/>
    </source>
</evidence>
<dbReference type="EMBL" id="MTKT01000548">
    <property type="protein sequence ID" value="OWM90502.1"/>
    <property type="molecule type" value="Genomic_DNA"/>
</dbReference>
<proteinExistence type="predicted"/>
<reference evidence="2" key="1">
    <citation type="journal article" date="2017" name="Plant J.">
        <title>The pomegranate (Punica granatum L.) genome and the genomics of punicalagin biosynthesis.</title>
        <authorList>
            <person name="Qin G."/>
            <person name="Xu C."/>
            <person name="Ming R."/>
            <person name="Tang H."/>
            <person name="Guyot R."/>
            <person name="Kramer E.M."/>
            <person name="Hu Y."/>
            <person name="Yi X."/>
            <person name="Qi Y."/>
            <person name="Xu X."/>
            <person name="Gao Z."/>
            <person name="Pan H."/>
            <person name="Jian J."/>
            <person name="Tian Y."/>
            <person name="Yue Z."/>
            <person name="Xu Y."/>
        </authorList>
    </citation>
    <scope>NUCLEOTIDE SEQUENCE [LARGE SCALE GENOMIC DNA]</scope>
    <source>
        <strain evidence="2">cv. Dabenzi</strain>
    </source>
</reference>
<protein>
    <submittedName>
        <fullName evidence="1">Uncharacterized protein</fullName>
    </submittedName>
</protein>
<dbReference type="Proteomes" id="UP000197138">
    <property type="component" value="Unassembled WGS sequence"/>
</dbReference>
<accession>A0A218Y1T7</accession>
<dbReference type="AlphaFoldDB" id="A0A218Y1T7"/>
<name>A0A218Y1T7_PUNGR</name>
<gene>
    <name evidence="1" type="ORF">CDL15_Pgr014805</name>
</gene>
<sequence length="95" mass="11004">MELFSCITIKGPQLKAERRHLLHFSRAMEVRAAQKRKKLQSPVKQRKLCRVQGEAAAEQTMLGGFKEDEHGQYGPSKCRKTDRIWARLALIWPTK</sequence>
<evidence type="ECO:0000313" key="2">
    <source>
        <dbReference type="Proteomes" id="UP000197138"/>
    </source>
</evidence>